<dbReference type="Gene3D" id="3.40.50.1360">
    <property type="match status" value="1"/>
</dbReference>
<evidence type="ECO:0000313" key="9">
    <source>
        <dbReference type="EMBL" id="MDA0161469.1"/>
    </source>
</evidence>
<dbReference type="Pfam" id="PF01182">
    <property type="entry name" value="Glucosamine_iso"/>
    <property type="match status" value="1"/>
</dbReference>
<dbReference type="PANTHER" id="PTHR11054:SF0">
    <property type="entry name" value="6-PHOSPHOGLUCONOLACTONASE"/>
    <property type="match status" value="1"/>
</dbReference>
<dbReference type="InterPro" id="IPR039104">
    <property type="entry name" value="6PGL"/>
</dbReference>
<dbReference type="GO" id="GO:0017057">
    <property type="term" value="F:6-phosphogluconolactonase activity"/>
    <property type="evidence" value="ECO:0007669"/>
    <property type="project" value="UniProtKB-UniRule"/>
</dbReference>
<dbReference type="EMBL" id="JAPDOD010000012">
    <property type="protein sequence ID" value="MDA0161469.1"/>
    <property type="molecule type" value="Genomic_DNA"/>
</dbReference>
<comment type="function">
    <text evidence="2 7">Hydrolysis of 6-phosphogluconolactone to 6-phosphogluconate.</text>
</comment>
<protein>
    <recommendedName>
        <fullName evidence="6 7">6-phosphogluconolactonase</fullName>
        <shortName evidence="7">6PGL</shortName>
        <ecNumber evidence="5 7">3.1.1.31</ecNumber>
    </recommendedName>
</protein>
<sequence>MEIRVEENPAAVVADMLVEAAERGSHIVLTGGSTPKLAYELAAGKGANWSGSTVWFSDERCVPPESGLSNFRMATDALLGRIMRDQRPAVMRMQGELGPDAGAAAYEADVREQLGGSPRWDLVLLGLGPDAHCASLFPGKPEVEERQRLVTGVELAGMEPQVPRISLTLPAINGARKVVFLITGKDKAKAVARAFGDAPDPVSPAARVRLSAGELVILLDEAAAGGLK</sequence>
<dbReference type="PANTHER" id="PTHR11054">
    <property type="entry name" value="6-PHOSPHOGLUCONOLACTONASE"/>
    <property type="match status" value="1"/>
</dbReference>
<evidence type="ECO:0000256" key="6">
    <source>
        <dbReference type="ARBA" id="ARBA00020337"/>
    </source>
</evidence>
<dbReference type="GO" id="GO:0006098">
    <property type="term" value="P:pentose-phosphate shunt"/>
    <property type="evidence" value="ECO:0007669"/>
    <property type="project" value="InterPro"/>
</dbReference>
<dbReference type="InterPro" id="IPR005900">
    <property type="entry name" value="6-phosphogluconolactonase_DevB"/>
</dbReference>
<dbReference type="AlphaFoldDB" id="A0A9X3MRX7"/>
<accession>A0A9X3MRX7</accession>
<keyword evidence="7 9" id="KW-0378">Hydrolase</keyword>
<evidence type="ECO:0000259" key="8">
    <source>
        <dbReference type="Pfam" id="PF01182"/>
    </source>
</evidence>
<reference evidence="9" key="1">
    <citation type="submission" date="2022-10" db="EMBL/GenBank/DDBJ databases">
        <title>The WGS of Solirubrobacter ginsenosidimutans DSM 21036.</title>
        <authorList>
            <person name="Jiang Z."/>
        </authorList>
    </citation>
    <scope>NUCLEOTIDE SEQUENCE</scope>
    <source>
        <strain evidence="9">DSM 21036</strain>
    </source>
</reference>
<feature type="domain" description="Glucosamine/galactosamine-6-phosphate isomerase" evidence="8">
    <location>
        <begin position="13"/>
        <end position="216"/>
    </location>
</feature>
<comment type="catalytic activity">
    <reaction evidence="1 7">
        <text>6-phospho-D-glucono-1,5-lactone + H2O = 6-phospho-D-gluconate + H(+)</text>
        <dbReference type="Rhea" id="RHEA:12556"/>
        <dbReference type="ChEBI" id="CHEBI:15377"/>
        <dbReference type="ChEBI" id="CHEBI:15378"/>
        <dbReference type="ChEBI" id="CHEBI:57955"/>
        <dbReference type="ChEBI" id="CHEBI:58759"/>
        <dbReference type="EC" id="3.1.1.31"/>
    </reaction>
</comment>
<dbReference type="InterPro" id="IPR006148">
    <property type="entry name" value="Glc/Gal-6P_isomerase"/>
</dbReference>
<comment type="caution">
    <text evidence="9">The sequence shown here is derived from an EMBL/GenBank/DDBJ whole genome shotgun (WGS) entry which is preliminary data.</text>
</comment>
<evidence type="ECO:0000313" key="10">
    <source>
        <dbReference type="Proteomes" id="UP001149140"/>
    </source>
</evidence>
<dbReference type="CDD" id="cd01400">
    <property type="entry name" value="6PGL"/>
    <property type="match status" value="1"/>
</dbReference>
<proteinExistence type="inferred from homology"/>
<evidence type="ECO:0000256" key="7">
    <source>
        <dbReference type="RuleBase" id="RU365095"/>
    </source>
</evidence>
<evidence type="ECO:0000256" key="5">
    <source>
        <dbReference type="ARBA" id="ARBA00013198"/>
    </source>
</evidence>
<dbReference type="SUPFAM" id="SSF100950">
    <property type="entry name" value="NagB/RpiA/CoA transferase-like"/>
    <property type="match status" value="1"/>
</dbReference>
<gene>
    <name evidence="7 9" type="primary">pgl</name>
    <name evidence="9" type="ORF">OM076_14425</name>
</gene>
<comment type="similarity">
    <text evidence="4 7">Belongs to the glucosamine/galactosamine-6-phosphate isomerase family. 6-phosphogluconolactonase subfamily.</text>
</comment>
<evidence type="ECO:0000256" key="4">
    <source>
        <dbReference type="ARBA" id="ARBA00010662"/>
    </source>
</evidence>
<evidence type="ECO:0000256" key="1">
    <source>
        <dbReference type="ARBA" id="ARBA00000832"/>
    </source>
</evidence>
<dbReference type="RefSeq" id="WP_270040683.1">
    <property type="nucleotide sequence ID" value="NZ_JAPDOD010000012.1"/>
</dbReference>
<organism evidence="9 10">
    <name type="scientific">Solirubrobacter ginsenosidimutans</name>
    <dbReference type="NCBI Taxonomy" id="490573"/>
    <lineage>
        <taxon>Bacteria</taxon>
        <taxon>Bacillati</taxon>
        <taxon>Actinomycetota</taxon>
        <taxon>Thermoleophilia</taxon>
        <taxon>Solirubrobacterales</taxon>
        <taxon>Solirubrobacteraceae</taxon>
        <taxon>Solirubrobacter</taxon>
    </lineage>
</organism>
<dbReference type="NCBIfam" id="TIGR01198">
    <property type="entry name" value="pgl"/>
    <property type="match status" value="1"/>
</dbReference>
<evidence type="ECO:0000256" key="2">
    <source>
        <dbReference type="ARBA" id="ARBA00002681"/>
    </source>
</evidence>
<dbReference type="InterPro" id="IPR037171">
    <property type="entry name" value="NagB/RpiA_transferase-like"/>
</dbReference>
<evidence type="ECO:0000256" key="3">
    <source>
        <dbReference type="ARBA" id="ARBA00004961"/>
    </source>
</evidence>
<dbReference type="GO" id="GO:0005975">
    <property type="term" value="P:carbohydrate metabolic process"/>
    <property type="evidence" value="ECO:0007669"/>
    <property type="project" value="UniProtKB-UniRule"/>
</dbReference>
<keyword evidence="10" id="KW-1185">Reference proteome</keyword>
<dbReference type="EC" id="3.1.1.31" evidence="5 7"/>
<dbReference type="Proteomes" id="UP001149140">
    <property type="component" value="Unassembled WGS sequence"/>
</dbReference>
<name>A0A9X3MRX7_9ACTN</name>
<comment type="pathway">
    <text evidence="3 7">Carbohydrate degradation; pentose phosphate pathway; D-ribulose 5-phosphate from D-glucose 6-phosphate (oxidative stage): step 2/3.</text>
</comment>